<sequence>MLSGSRSPIRSIIPIYTMLFKKKIYNMKRGYESCVSVVGPGFIPPNCYSSS</sequence>
<dbReference type="PaxDb" id="4081-Solyc08g083150.1.1"/>
<keyword evidence="2" id="KW-1185">Reference proteome</keyword>
<dbReference type="Proteomes" id="UP000004994">
    <property type="component" value="Chromosome 8"/>
</dbReference>
<evidence type="ECO:0000313" key="2">
    <source>
        <dbReference type="Proteomes" id="UP000004994"/>
    </source>
</evidence>
<accession>A0A3Q7HVC3</accession>
<organism evidence="1">
    <name type="scientific">Solanum lycopersicum</name>
    <name type="common">Tomato</name>
    <name type="synonym">Lycopersicon esculentum</name>
    <dbReference type="NCBI Taxonomy" id="4081"/>
    <lineage>
        <taxon>Eukaryota</taxon>
        <taxon>Viridiplantae</taxon>
        <taxon>Streptophyta</taxon>
        <taxon>Embryophyta</taxon>
        <taxon>Tracheophyta</taxon>
        <taxon>Spermatophyta</taxon>
        <taxon>Magnoliopsida</taxon>
        <taxon>eudicotyledons</taxon>
        <taxon>Gunneridae</taxon>
        <taxon>Pentapetalae</taxon>
        <taxon>asterids</taxon>
        <taxon>lamiids</taxon>
        <taxon>Solanales</taxon>
        <taxon>Solanaceae</taxon>
        <taxon>Solanoideae</taxon>
        <taxon>Solaneae</taxon>
        <taxon>Solanum</taxon>
        <taxon>Solanum subgen. Lycopersicon</taxon>
    </lineage>
</organism>
<name>A0A3Q7HVC3_SOLLC</name>
<protein>
    <submittedName>
        <fullName evidence="1">Uncharacterized protein</fullName>
    </submittedName>
</protein>
<evidence type="ECO:0000313" key="1">
    <source>
        <dbReference type="EnsemblPlants" id="Solyc08g083150.1.1.1"/>
    </source>
</evidence>
<reference evidence="1" key="2">
    <citation type="submission" date="2019-01" db="UniProtKB">
        <authorList>
            <consortium name="EnsemblPlants"/>
        </authorList>
    </citation>
    <scope>IDENTIFICATION</scope>
    <source>
        <strain evidence="1">cv. Heinz 1706</strain>
    </source>
</reference>
<proteinExistence type="predicted"/>
<dbReference type="InParanoid" id="A0A3Q7HVC3"/>
<dbReference type="Gramene" id="Solyc08g083150.1.1">
    <property type="protein sequence ID" value="Solyc08g083150.1.1.1"/>
    <property type="gene ID" value="Solyc08g083150.1"/>
</dbReference>
<reference evidence="1" key="1">
    <citation type="journal article" date="2012" name="Nature">
        <title>The tomato genome sequence provides insights into fleshy fruit evolution.</title>
        <authorList>
            <consortium name="Tomato Genome Consortium"/>
        </authorList>
    </citation>
    <scope>NUCLEOTIDE SEQUENCE [LARGE SCALE GENOMIC DNA]</scope>
    <source>
        <strain evidence="1">cv. Heinz 1706</strain>
    </source>
</reference>
<dbReference type="AlphaFoldDB" id="A0A3Q7HVC3"/>
<dbReference type="EnsemblPlants" id="Solyc08g083150.1.1">
    <property type="protein sequence ID" value="Solyc08g083150.1.1.1"/>
    <property type="gene ID" value="Solyc08g083150.1"/>
</dbReference>